<dbReference type="Gene3D" id="1.25.10.10">
    <property type="entry name" value="Leucine-rich Repeat Variant"/>
    <property type="match status" value="1"/>
</dbReference>
<dbReference type="OrthoDB" id="78088at2759"/>
<dbReference type="OMA" id="MIEECED"/>
<dbReference type="PANTHER" id="PTHR22100">
    <property type="entry name" value="WINGS APART-LIKE PROTEIN HOMOLOG"/>
    <property type="match status" value="1"/>
</dbReference>
<name>A0A087U9H7_STEMI</name>
<accession>A0A087U9H7</accession>
<feature type="domain" description="WAPL" evidence="3">
    <location>
        <begin position="1"/>
        <end position="428"/>
    </location>
</feature>
<dbReference type="Proteomes" id="UP000054359">
    <property type="component" value="Unassembled WGS sequence"/>
</dbReference>
<dbReference type="EMBL" id="KK118852">
    <property type="protein sequence ID" value="KFM74016.1"/>
    <property type="molecule type" value="Genomic_DNA"/>
</dbReference>
<dbReference type="AlphaFoldDB" id="A0A087U9H7"/>
<sequence length="428" mass="48528">MFVLSQDRLTMDIEASTLSLMLQLLETDPEMLNPEKEIDLILKDPALCAMQDKHREKVYQLCEEMQQKGHAKHLKLDNINTGILAMETLLSLTSRKAGEWFKEEMRTLHGLDRIADTVTSCVALLVPEENEIIFHPTEVQLDRIRKIDRCLRVLENVTHMNSENQEYVMNYKGSSLIMSCLSLMKLCKSHLLEQKPVDIDKATDEVTEKSTKSESPILSCLLNLLKILSNVTYRMPLDDSQFSSGESLIDHVLICILQVPRAVPLEKRFDLLVLSLGLMINLLEYCDENSVKFMEMYALGSFDTVNDGYEMLASEALVELMLSRLDAARVSEEQADELLSSQEEKHAASIEKKDVETAADDLEETLMKTLQKAGKHMEHSIIAAYIAILLGCVAQKNPEFIDVLKDHVPDGKFDVMVDVLKKFKSFVT</sequence>
<feature type="non-terminal residue" evidence="4">
    <location>
        <position position="428"/>
    </location>
</feature>
<keyword evidence="5" id="KW-1185">Reference proteome</keyword>
<proteinExistence type="inferred from homology"/>
<dbReference type="STRING" id="407821.A0A087U9H7"/>
<evidence type="ECO:0000313" key="4">
    <source>
        <dbReference type="EMBL" id="KFM74016.1"/>
    </source>
</evidence>
<evidence type="ECO:0000256" key="1">
    <source>
        <dbReference type="ARBA" id="ARBA00006854"/>
    </source>
</evidence>
<evidence type="ECO:0000256" key="2">
    <source>
        <dbReference type="SAM" id="Coils"/>
    </source>
</evidence>
<gene>
    <name evidence="4" type="ORF">X975_16374</name>
</gene>
<dbReference type="InterPro" id="IPR011989">
    <property type="entry name" value="ARM-like"/>
</dbReference>
<feature type="coiled-coil region" evidence="2">
    <location>
        <begin position="345"/>
        <end position="372"/>
    </location>
</feature>
<dbReference type="InterPro" id="IPR012502">
    <property type="entry name" value="WAPL_dom"/>
</dbReference>
<reference evidence="4 5" key="1">
    <citation type="submission" date="2013-11" db="EMBL/GenBank/DDBJ databases">
        <title>Genome sequencing of Stegodyphus mimosarum.</title>
        <authorList>
            <person name="Bechsgaard J."/>
        </authorList>
    </citation>
    <scope>NUCLEOTIDE SEQUENCE [LARGE SCALE GENOMIC DNA]</scope>
</reference>
<evidence type="ECO:0000313" key="5">
    <source>
        <dbReference type="Proteomes" id="UP000054359"/>
    </source>
</evidence>
<dbReference type="InterPro" id="IPR022771">
    <property type="entry name" value="WAPL_C"/>
</dbReference>
<organism evidence="4 5">
    <name type="scientific">Stegodyphus mimosarum</name>
    <name type="common">African social velvet spider</name>
    <dbReference type="NCBI Taxonomy" id="407821"/>
    <lineage>
        <taxon>Eukaryota</taxon>
        <taxon>Metazoa</taxon>
        <taxon>Ecdysozoa</taxon>
        <taxon>Arthropoda</taxon>
        <taxon>Chelicerata</taxon>
        <taxon>Arachnida</taxon>
        <taxon>Araneae</taxon>
        <taxon>Araneomorphae</taxon>
        <taxon>Entelegynae</taxon>
        <taxon>Eresoidea</taxon>
        <taxon>Eresidae</taxon>
        <taxon>Stegodyphus</taxon>
    </lineage>
</organism>
<dbReference type="InterPro" id="IPR039874">
    <property type="entry name" value="WAPL"/>
</dbReference>
<protein>
    <submittedName>
        <fullName evidence="4">Wings apart-like protein-like protein</fullName>
    </submittedName>
</protein>
<evidence type="ECO:0000259" key="3">
    <source>
        <dbReference type="PROSITE" id="PS51271"/>
    </source>
</evidence>
<comment type="similarity">
    <text evidence="1">Belongs to the WAPL family.</text>
</comment>
<dbReference type="PROSITE" id="PS51271">
    <property type="entry name" value="WAPL"/>
    <property type="match status" value="1"/>
</dbReference>
<keyword evidence="2" id="KW-0175">Coiled coil</keyword>
<dbReference type="Pfam" id="PF07814">
    <property type="entry name" value="WAPL"/>
    <property type="match status" value="1"/>
</dbReference>
<dbReference type="PANTHER" id="PTHR22100:SF13">
    <property type="entry name" value="WINGS APART-LIKE PROTEIN HOMOLOG"/>
    <property type="match status" value="1"/>
</dbReference>